<evidence type="ECO:0000313" key="1">
    <source>
        <dbReference type="EMBL" id="RKG29510.1"/>
    </source>
</evidence>
<organism evidence="1 2">
    <name type="scientific">Acinetobacter tianfuensis</name>
    <dbReference type="NCBI Taxonomy" id="2419603"/>
    <lineage>
        <taxon>Bacteria</taxon>
        <taxon>Pseudomonadati</taxon>
        <taxon>Pseudomonadota</taxon>
        <taxon>Gammaproteobacteria</taxon>
        <taxon>Moraxellales</taxon>
        <taxon>Moraxellaceae</taxon>
        <taxon>Acinetobacter</taxon>
    </lineage>
</organism>
<dbReference type="AlphaFoldDB" id="A0A3A8EF94"/>
<reference evidence="1 2" key="1">
    <citation type="submission" date="2018-09" db="EMBL/GenBank/DDBJ databases">
        <title>The draft genome of Acinetobacter spp. strains.</title>
        <authorList>
            <person name="Qin J."/>
            <person name="Feng Y."/>
            <person name="Zong Z."/>
        </authorList>
    </citation>
    <scope>NUCLEOTIDE SEQUENCE [LARGE SCALE GENOMIC DNA]</scope>
    <source>
        <strain evidence="1 2">WCHAc060012</strain>
    </source>
</reference>
<keyword evidence="2" id="KW-1185">Reference proteome</keyword>
<dbReference type="EMBL" id="RAXV01000039">
    <property type="protein sequence ID" value="RKG29510.1"/>
    <property type="molecule type" value="Genomic_DNA"/>
</dbReference>
<name>A0A3A8EF94_9GAMM</name>
<accession>A0A3A8EF94</accession>
<comment type="caution">
    <text evidence="1">The sequence shown here is derived from an EMBL/GenBank/DDBJ whole genome shotgun (WGS) entry which is preliminary data.</text>
</comment>
<evidence type="ECO:0000313" key="2">
    <source>
        <dbReference type="Proteomes" id="UP000282388"/>
    </source>
</evidence>
<sequence length="101" mass="12252">MLSIHIWLSNEIFQPLHAFYRCSLNTPLWHYQNSKKEVFIQHISLQPHDNYKSITMIHSELNSWIQHQQRLPETLRWLMLLNMLHIFFLLSNQLNSALKKN</sequence>
<proteinExistence type="predicted"/>
<dbReference type="Proteomes" id="UP000282388">
    <property type="component" value="Unassembled WGS sequence"/>
</dbReference>
<protein>
    <submittedName>
        <fullName evidence="1">Uncharacterized protein</fullName>
    </submittedName>
</protein>
<gene>
    <name evidence="1" type="ORF">D7V32_14640</name>
</gene>